<feature type="transmembrane region" description="Helical" evidence="1">
    <location>
        <begin position="79"/>
        <end position="103"/>
    </location>
</feature>
<keyword evidence="1" id="KW-0472">Membrane</keyword>
<feature type="transmembrane region" description="Helical" evidence="1">
    <location>
        <begin position="181"/>
        <end position="197"/>
    </location>
</feature>
<keyword evidence="1" id="KW-0812">Transmembrane</keyword>
<evidence type="ECO:0000256" key="1">
    <source>
        <dbReference type="SAM" id="Phobius"/>
    </source>
</evidence>
<keyword evidence="1" id="KW-1133">Transmembrane helix</keyword>
<evidence type="ECO:0000313" key="3">
    <source>
        <dbReference type="Proteomes" id="UP001501757"/>
    </source>
</evidence>
<protein>
    <recommendedName>
        <fullName evidence="4">DUF4386 domain-containing protein</fullName>
    </recommendedName>
</protein>
<proteinExistence type="predicted"/>
<gene>
    <name evidence="2" type="ORF">GCM10009092_35780</name>
</gene>
<feature type="transmembrane region" description="Helical" evidence="1">
    <location>
        <begin position="37"/>
        <end position="59"/>
    </location>
</feature>
<reference evidence="2 3" key="1">
    <citation type="journal article" date="2019" name="Int. J. Syst. Evol. Microbiol.">
        <title>The Global Catalogue of Microorganisms (GCM) 10K type strain sequencing project: providing services to taxonomists for standard genome sequencing and annotation.</title>
        <authorList>
            <consortium name="The Broad Institute Genomics Platform"/>
            <consortium name="The Broad Institute Genome Sequencing Center for Infectious Disease"/>
            <person name="Wu L."/>
            <person name="Ma J."/>
        </authorList>
    </citation>
    <scope>NUCLEOTIDE SEQUENCE [LARGE SCALE GENOMIC DNA]</scope>
    <source>
        <strain evidence="2 3">JCM 13378</strain>
    </source>
</reference>
<feature type="transmembrane region" description="Helical" evidence="1">
    <location>
        <begin position="155"/>
        <end position="175"/>
    </location>
</feature>
<organism evidence="2 3">
    <name type="scientific">Bowmanella denitrificans</name>
    <dbReference type="NCBI Taxonomy" id="366582"/>
    <lineage>
        <taxon>Bacteria</taxon>
        <taxon>Pseudomonadati</taxon>
        <taxon>Pseudomonadota</taxon>
        <taxon>Gammaproteobacteria</taxon>
        <taxon>Alteromonadales</taxon>
        <taxon>Alteromonadaceae</taxon>
        <taxon>Bowmanella</taxon>
    </lineage>
</organism>
<name>A0ABN0XMX6_9ALTE</name>
<dbReference type="Proteomes" id="UP001501757">
    <property type="component" value="Unassembled WGS sequence"/>
</dbReference>
<evidence type="ECO:0000313" key="2">
    <source>
        <dbReference type="EMBL" id="GAA0368356.1"/>
    </source>
</evidence>
<comment type="caution">
    <text evidence="2">The sequence shown here is derived from an EMBL/GenBank/DDBJ whole genome shotgun (WGS) entry which is preliminary data.</text>
</comment>
<keyword evidence="3" id="KW-1185">Reference proteome</keyword>
<feature type="transmembrane region" description="Helical" evidence="1">
    <location>
        <begin position="123"/>
        <end position="148"/>
    </location>
</feature>
<sequence length="201" mass="21719">MGMALCYIFMFIVFGALLSFPASDSIADKIQYIAEQQLLISLAYLVGYLVFGGLLLISVQALHNKMQLANSGLLNTASLFGIVWVVLMMASGMIALVAMNTMVSLFKKSPLQAETLFYTYNTIVNGLGGGIELVGGLWVLLASICGLVHKIMSKGLHMLGVVVGTFGVLTLIPSIPETKELFGLSQIVWFIWLALALRPGR</sequence>
<dbReference type="EMBL" id="BAAAEI010000023">
    <property type="protein sequence ID" value="GAA0368356.1"/>
    <property type="molecule type" value="Genomic_DNA"/>
</dbReference>
<accession>A0ABN0XMX6</accession>
<evidence type="ECO:0008006" key="4">
    <source>
        <dbReference type="Google" id="ProtNLM"/>
    </source>
</evidence>